<evidence type="ECO:0000313" key="2">
    <source>
        <dbReference type="Proteomes" id="UP000830395"/>
    </source>
</evidence>
<gene>
    <name evidence="1" type="ORF">PDJAM_G00244840</name>
</gene>
<feature type="non-terminal residue" evidence="1">
    <location>
        <position position="62"/>
    </location>
</feature>
<sequence>MCPIIVTCEGGTAVLNCGNRRIRIITAFYGRIDSTTCAAGRPRNQIRNTSCSARNARNKVSA</sequence>
<name>A0ACC5YHK2_9TELE</name>
<evidence type="ECO:0000313" key="1">
    <source>
        <dbReference type="EMBL" id="MCJ8735250.1"/>
    </source>
</evidence>
<reference evidence="1" key="1">
    <citation type="submission" date="2020-02" db="EMBL/GenBank/DDBJ databases">
        <title>Genome sequencing of the panga catfish, Pangasius djambal.</title>
        <authorList>
            <person name="Wen M."/>
            <person name="Zahm M."/>
            <person name="Roques C."/>
            <person name="Cabau C."/>
            <person name="Klopp C."/>
            <person name="Donnadieu C."/>
            <person name="Jouanno E."/>
            <person name="Avarre J.-C."/>
            <person name="Campet M."/>
            <person name="Ha T."/>
            <person name="Dugue R."/>
            <person name="Lampietro C."/>
            <person name="Louis A."/>
            <person name="Herpin A."/>
            <person name="Echchiki A."/>
            <person name="Berthelot C."/>
            <person name="Parey E."/>
            <person name="Roest-Crollius H."/>
            <person name="Braasch I."/>
            <person name="Postlethwait J.H."/>
            <person name="Bobe J."/>
            <person name="Montfort J."/>
            <person name="Bouchez O."/>
            <person name="Begum T."/>
            <person name="Schartl M."/>
            <person name="Gustiano R."/>
            <person name="Guiguen Y."/>
        </authorList>
    </citation>
    <scope>NUCLEOTIDE SEQUENCE</scope>
    <source>
        <strain evidence="1">Pdj_M5554</strain>
    </source>
</reference>
<dbReference type="EMBL" id="CM040982">
    <property type="protein sequence ID" value="MCJ8735250.1"/>
    <property type="molecule type" value="Genomic_DNA"/>
</dbReference>
<accession>A0ACC5YHK2</accession>
<protein>
    <submittedName>
        <fullName evidence="1">Uncharacterized protein</fullName>
    </submittedName>
</protein>
<keyword evidence="2" id="KW-1185">Reference proteome</keyword>
<comment type="caution">
    <text evidence="1">The sequence shown here is derived from an EMBL/GenBank/DDBJ whole genome shotgun (WGS) entry which is preliminary data.</text>
</comment>
<dbReference type="Proteomes" id="UP000830395">
    <property type="component" value="Chromosome 8"/>
</dbReference>
<proteinExistence type="predicted"/>
<organism evidence="1 2">
    <name type="scientific">Pangasius djambal</name>
    <dbReference type="NCBI Taxonomy" id="1691987"/>
    <lineage>
        <taxon>Eukaryota</taxon>
        <taxon>Metazoa</taxon>
        <taxon>Chordata</taxon>
        <taxon>Craniata</taxon>
        <taxon>Vertebrata</taxon>
        <taxon>Euteleostomi</taxon>
        <taxon>Actinopterygii</taxon>
        <taxon>Neopterygii</taxon>
        <taxon>Teleostei</taxon>
        <taxon>Ostariophysi</taxon>
        <taxon>Siluriformes</taxon>
        <taxon>Pangasiidae</taxon>
        <taxon>Pangasius</taxon>
    </lineage>
</organism>